<evidence type="ECO:0000256" key="1">
    <source>
        <dbReference type="SAM" id="Phobius"/>
    </source>
</evidence>
<comment type="caution">
    <text evidence="2">The sequence shown here is derived from an EMBL/GenBank/DDBJ whole genome shotgun (WGS) entry which is preliminary data.</text>
</comment>
<keyword evidence="1" id="KW-0812">Transmembrane</keyword>
<dbReference type="Proteomes" id="UP001165122">
    <property type="component" value="Unassembled WGS sequence"/>
</dbReference>
<feature type="transmembrane region" description="Helical" evidence="1">
    <location>
        <begin position="410"/>
        <end position="434"/>
    </location>
</feature>
<keyword evidence="1" id="KW-0472">Membrane</keyword>
<keyword evidence="3" id="KW-1185">Reference proteome</keyword>
<feature type="transmembrane region" description="Helical" evidence="1">
    <location>
        <begin position="494"/>
        <end position="517"/>
    </location>
</feature>
<feature type="transmembrane region" description="Helical" evidence="1">
    <location>
        <begin position="440"/>
        <end position="459"/>
    </location>
</feature>
<gene>
    <name evidence="2" type="ORF">TrLO_g8812</name>
</gene>
<dbReference type="AlphaFoldDB" id="A0A9W7E2Q3"/>
<evidence type="ECO:0000313" key="3">
    <source>
        <dbReference type="Proteomes" id="UP001165122"/>
    </source>
</evidence>
<keyword evidence="1" id="KW-1133">Transmembrane helix</keyword>
<evidence type="ECO:0000313" key="2">
    <source>
        <dbReference type="EMBL" id="GMH65899.1"/>
    </source>
</evidence>
<accession>A0A9W7E2Q3</accession>
<sequence length="671" mass="76421">MEEAAAFFWDFGSRANMEISRDVERTFEEDEEDEEGAVGFKRIVKRRQQMSSNYGGHHRDRSFASEMALQRADNDKIIILVVPLSDKDKYKRTTVVARGSVSSGNVGAIEAKETVAIQLRRLGGGRTKLEFACDIELGFGASRRAVKHFVERRLEEMIGVSIYFQRLVPLKEYRAEDGIALAQDLLWMAPSANKRVERLKEVLTRSRAMRELTEMLPWFEAMMITAVRGNLNLNKAVSTKMVCVSEKEAVQIGRNLMPALKSRKLAEAGVDQWRVQNRAVRELTKKYDWFEPMVVVIRLKAPLDAYRVASGTEQEKDTEFDPMMEMIIGKCTEMFAESIPGIVIQTSAIIHDMNSGGSISMTTYLSLAVSILTTGFVSATLSYDYDTDPKMRAIKPDFYGYVPDNTKKRAALFVTMALMSAVQVLTKGILVVTVGFVEEIYALLYLIGDILLFLIYKVVQRDFRYWIKIDGATGLAISLAVRDLLTLTKDTIKLLTRLTVVLGISLILLVGLFFALMNGEYRHTFFSVETGGEMRRRLFLEGDDKMKYTIFEVTREYWSPIGDKVEAWVRAGWKSWEQDKPEWFTDNWKAMVPKEMIPEKGSEEAVTVESEEKKDVVVTVEEAQGGPRKSLIETFIKRKNNNKIVPEGMNKGNAIDVEEFKREMKQRDLYM</sequence>
<organism evidence="2 3">
    <name type="scientific">Triparma laevis f. longispina</name>
    <dbReference type="NCBI Taxonomy" id="1714387"/>
    <lineage>
        <taxon>Eukaryota</taxon>
        <taxon>Sar</taxon>
        <taxon>Stramenopiles</taxon>
        <taxon>Ochrophyta</taxon>
        <taxon>Bolidophyceae</taxon>
        <taxon>Parmales</taxon>
        <taxon>Triparmaceae</taxon>
        <taxon>Triparma</taxon>
    </lineage>
</organism>
<dbReference type="EMBL" id="BRXW01000556">
    <property type="protein sequence ID" value="GMH65899.1"/>
    <property type="molecule type" value="Genomic_DNA"/>
</dbReference>
<feature type="transmembrane region" description="Helical" evidence="1">
    <location>
        <begin position="364"/>
        <end position="385"/>
    </location>
</feature>
<name>A0A9W7E2Q3_9STRA</name>
<proteinExistence type="predicted"/>
<protein>
    <submittedName>
        <fullName evidence="2">Uncharacterized protein</fullName>
    </submittedName>
</protein>
<reference evidence="3" key="1">
    <citation type="journal article" date="2023" name="Commun. Biol.">
        <title>Genome analysis of Parmales, the sister group of diatoms, reveals the evolutionary specialization of diatoms from phago-mixotrophs to photoautotrophs.</title>
        <authorList>
            <person name="Ban H."/>
            <person name="Sato S."/>
            <person name="Yoshikawa S."/>
            <person name="Yamada K."/>
            <person name="Nakamura Y."/>
            <person name="Ichinomiya M."/>
            <person name="Sato N."/>
            <person name="Blanc-Mathieu R."/>
            <person name="Endo H."/>
            <person name="Kuwata A."/>
            <person name="Ogata H."/>
        </authorList>
    </citation>
    <scope>NUCLEOTIDE SEQUENCE [LARGE SCALE GENOMIC DNA]</scope>
    <source>
        <strain evidence="3">NIES 3700</strain>
    </source>
</reference>